<proteinExistence type="predicted"/>
<dbReference type="EMBL" id="KN880440">
    <property type="protein sequence ID" value="KIY72736.1"/>
    <property type="molecule type" value="Genomic_DNA"/>
</dbReference>
<dbReference type="AlphaFoldDB" id="A0A0D7BT17"/>
<protein>
    <recommendedName>
        <fullName evidence="1">Complex 1 LYR protein domain-containing protein</fullName>
    </recommendedName>
</protein>
<dbReference type="InterPro" id="IPR045293">
    <property type="entry name" value="Complex1_LYR_LYRM2"/>
</dbReference>
<dbReference type="OrthoDB" id="74240at2759"/>
<organism evidence="2 3">
    <name type="scientific">Cylindrobasidium torrendii FP15055 ss-10</name>
    <dbReference type="NCBI Taxonomy" id="1314674"/>
    <lineage>
        <taxon>Eukaryota</taxon>
        <taxon>Fungi</taxon>
        <taxon>Dikarya</taxon>
        <taxon>Basidiomycota</taxon>
        <taxon>Agaricomycotina</taxon>
        <taxon>Agaricomycetes</taxon>
        <taxon>Agaricomycetidae</taxon>
        <taxon>Agaricales</taxon>
        <taxon>Marasmiineae</taxon>
        <taxon>Physalacriaceae</taxon>
        <taxon>Cylindrobasidium</taxon>
    </lineage>
</organism>
<dbReference type="STRING" id="1314674.A0A0D7BT17"/>
<feature type="domain" description="Complex 1 LYR protein" evidence="1">
    <location>
        <begin position="14"/>
        <end position="64"/>
    </location>
</feature>
<dbReference type="CDD" id="cd20262">
    <property type="entry name" value="Complex1_LYR_LYRM2"/>
    <property type="match status" value="1"/>
</dbReference>
<gene>
    <name evidence="2" type="ORF">CYLTODRAFT_449480</name>
</gene>
<dbReference type="Proteomes" id="UP000054007">
    <property type="component" value="Unassembled WGS sequence"/>
</dbReference>
<dbReference type="InterPro" id="IPR008011">
    <property type="entry name" value="Complex1_LYR_dom"/>
</dbReference>
<name>A0A0D7BT17_9AGAR</name>
<evidence type="ECO:0000313" key="3">
    <source>
        <dbReference type="Proteomes" id="UP000054007"/>
    </source>
</evidence>
<evidence type="ECO:0000313" key="2">
    <source>
        <dbReference type="EMBL" id="KIY72736.1"/>
    </source>
</evidence>
<evidence type="ECO:0000259" key="1">
    <source>
        <dbReference type="Pfam" id="PF05347"/>
    </source>
</evidence>
<accession>A0A0D7BT17</accession>
<keyword evidence="3" id="KW-1185">Reference proteome</keyword>
<reference evidence="2 3" key="1">
    <citation type="journal article" date="2015" name="Fungal Genet. Biol.">
        <title>Evolution of novel wood decay mechanisms in Agaricales revealed by the genome sequences of Fistulina hepatica and Cylindrobasidium torrendii.</title>
        <authorList>
            <person name="Floudas D."/>
            <person name="Held B.W."/>
            <person name="Riley R."/>
            <person name="Nagy L.G."/>
            <person name="Koehler G."/>
            <person name="Ransdell A.S."/>
            <person name="Younus H."/>
            <person name="Chow J."/>
            <person name="Chiniquy J."/>
            <person name="Lipzen A."/>
            <person name="Tritt A."/>
            <person name="Sun H."/>
            <person name="Haridas S."/>
            <person name="LaButti K."/>
            <person name="Ohm R.A."/>
            <person name="Kues U."/>
            <person name="Blanchette R.A."/>
            <person name="Grigoriev I.V."/>
            <person name="Minto R.E."/>
            <person name="Hibbett D.S."/>
        </authorList>
    </citation>
    <scope>NUCLEOTIDE SEQUENCE [LARGE SCALE GENOMIC DNA]</scope>
    <source>
        <strain evidence="2 3">FP15055 ss-10</strain>
    </source>
</reference>
<sequence length="78" mass="9123">MPQPTLKHFILRQKTLDLYKQAVRASRAIPDPATRRETIGWIRSEIERTRWVFDTSVIESLQGQLRRDIKIMFPGSNG</sequence>
<dbReference type="Pfam" id="PF05347">
    <property type="entry name" value="Complex1_LYR"/>
    <property type="match status" value="1"/>
</dbReference>